<dbReference type="GO" id="GO:0017171">
    <property type="term" value="F:serine hydrolase activity"/>
    <property type="evidence" value="ECO:0007669"/>
    <property type="project" value="TreeGrafter"/>
</dbReference>
<feature type="chain" id="PRO_5031024706" description="Lipase domain-containing protein" evidence="5">
    <location>
        <begin position="24"/>
        <end position="344"/>
    </location>
</feature>
<evidence type="ECO:0000259" key="6">
    <source>
        <dbReference type="Pfam" id="PF00151"/>
    </source>
</evidence>
<dbReference type="PRINTS" id="PR00821">
    <property type="entry name" value="TAGLIPASE"/>
</dbReference>
<organism evidence="7 8">
    <name type="scientific">Hermetia illucens</name>
    <name type="common">Black soldier fly</name>
    <dbReference type="NCBI Taxonomy" id="343691"/>
    <lineage>
        <taxon>Eukaryota</taxon>
        <taxon>Metazoa</taxon>
        <taxon>Ecdysozoa</taxon>
        <taxon>Arthropoda</taxon>
        <taxon>Hexapoda</taxon>
        <taxon>Insecta</taxon>
        <taxon>Pterygota</taxon>
        <taxon>Neoptera</taxon>
        <taxon>Endopterygota</taxon>
        <taxon>Diptera</taxon>
        <taxon>Brachycera</taxon>
        <taxon>Stratiomyomorpha</taxon>
        <taxon>Stratiomyidae</taxon>
        <taxon>Hermetiinae</taxon>
        <taxon>Hermetia</taxon>
    </lineage>
</organism>
<evidence type="ECO:0000256" key="3">
    <source>
        <dbReference type="ARBA" id="ARBA00022525"/>
    </source>
</evidence>
<dbReference type="Proteomes" id="UP000594454">
    <property type="component" value="Chromosome 1"/>
</dbReference>
<dbReference type="InterPro" id="IPR029058">
    <property type="entry name" value="AB_hydrolase_fold"/>
</dbReference>
<feature type="domain" description="Lipase" evidence="6">
    <location>
        <begin position="57"/>
        <end position="335"/>
    </location>
</feature>
<keyword evidence="8" id="KW-1185">Reference proteome</keyword>
<evidence type="ECO:0000313" key="7">
    <source>
        <dbReference type="EMBL" id="CAD7080185.1"/>
    </source>
</evidence>
<reference evidence="7 8" key="1">
    <citation type="submission" date="2020-11" db="EMBL/GenBank/DDBJ databases">
        <authorList>
            <person name="Wallbank WR R."/>
            <person name="Pardo Diaz C."/>
            <person name="Kozak K."/>
            <person name="Martin S."/>
            <person name="Jiggins C."/>
            <person name="Moest M."/>
            <person name="Warren A I."/>
            <person name="Generalovic N T."/>
            <person name="Byers J.R.P. K."/>
            <person name="Montejo-Kovacevich G."/>
            <person name="Yen C E."/>
        </authorList>
    </citation>
    <scope>NUCLEOTIDE SEQUENCE [LARGE SCALE GENOMIC DNA]</scope>
</reference>
<evidence type="ECO:0000256" key="1">
    <source>
        <dbReference type="ARBA" id="ARBA00004613"/>
    </source>
</evidence>
<dbReference type="InterPro" id="IPR033906">
    <property type="entry name" value="Lipase_N"/>
</dbReference>
<protein>
    <recommendedName>
        <fullName evidence="6">Lipase domain-containing protein</fullName>
    </recommendedName>
</protein>
<name>A0A7R8UGC7_HERIL</name>
<dbReference type="EMBL" id="LR899009">
    <property type="protein sequence ID" value="CAD7080185.1"/>
    <property type="molecule type" value="Genomic_DNA"/>
</dbReference>
<proteinExistence type="inferred from homology"/>
<dbReference type="AlphaFoldDB" id="A0A7R8UGC7"/>
<evidence type="ECO:0000313" key="8">
    <source>
        <dbReference type="Proteomes" id="UP000594454"/>
    </source>
</evidence>
<dbReference type="PANTHER" id="PTHR11610">
    <property type="entry name" value="LIPASE"/>
    <property type="match status" value="1"/>
</dbReference>
<dbReference type="InParanoid" id="A0A7R8UGC7"/>
<dbReference type="GO" id="GO:0016042">
    <property type="term" value="P:lipid catabolic process"/>
    <property type="evidence" value="ECO:0007669"/>
    <property type="project" value="TreeGrafter"/>
</dbReference>
<dbReference type="InterPro" id="IPR000734">
    <property type="entry name" value="TAG_lipase"/>
</dbReference>
<dbReference type="SUPFAM" id="SSF53474">
    <property type="entry name" value="alpha/beta-Hydrolases"/>
    <property type="match status" value="1"/>
</dbReference>
<keyword evidence="5" id="KW-0732">Signal</keyword>
<dbReference type="PANTHER" id="PTHR11610:SF150">
    <property type="entry name" value="FI01825P-RELATED"/>
    <property type="match status" value="1"/>
</dbReference>
<evidence type="ECO:0000256" key="5">
    <source>
        <dbReference type="SAM" id="SignalP"/>
    </source>
</evidence>
<evidence type="ECO:0000256" key="4">
    <source>
        <dbReference type="RuleBase" id="RU004262"/>
    </source>
</evidence>
<dbReference type="Gene3D" id="3.40.50.1820">
    <property type="entry name" value="alpha/beta hydrolase"/>
    <property type="match status" value="1"/>
</dbReference>
<dbReference type="GO" id="GO:0016298">
    <property type="term" value="F:lipase activity"/>
    <property type="evidence" value="ECO:0007669"/>
    <property type="project" value="InterPro"/>
</dbReference>
<dbReference type="GO" id="GO:0005615">
    <property type="term" value="C:extracellular space"/>
    <property type="evidence" value="ECO:0007669"/>
    <property type="project" value="TreeGrafter"/>
</dbReference>
<dbReference type="InterPro" id="IPR013818">
    <property type="entry name" value="Lipase"/>
</dbReference>
<sequence>MDKLKLILVLLLLELTIMFGVKADTDDDPVIMIPTSTGMKGVGLGEILADEIKAFISDFNVSFYLFTPRNPQTPQVVATNDTKSLKDSNFNPDFPTRVICHGWGQNNKSELNIMIRENYLARGDFNVIVMDWSEAADDLNYILSSFRTEPAGKKLANFIKFLVKNAGLDTNNTYLIGHSLGAHVVGVAGKQLQEKKINTIFGLDAALPLFPYGSTSRRLDIGDGQYVESIHTDGGLLGRRKPIGNASFYPNYGNHQPGCVDLTTRCSHRRSWIYFAESLKIPNEFFAHQCNSYLGIRFRFCVQTGRSAFMGGEPSNYGRNVAGVYYLPVHASYPYAVGVYTNQW</sequence>
<dbReference type="CDD" id="cd00707">
    <property type="entry name" value="Pancreat_lipase_like"/>
    <property type="match status" value="1"/>
</dbReference>
<accession>A0A7R8UGC7</accession>
<evidence type="ECO:0000256" key="2">
    <source>
        <dbReference type="ARBA" id="ARBA00010701"/>
    </source>
</evidence>
<comment type="subcellular location">
    <subcellularLocation>
        <location evidence="1">Secreted</location>
    </subcellularLocation>
</comment>
<dbReference type="OMA" id="SWIYFAE"/>
<comment type="similarity">
    <text evidence="2 4">Belongs to the AB hydrolase superfamily. Lipase family.</text>
</comment>
<feature type="signal peptide" evidence="5">
    <location>
        <begin position="1"/>
        <end position="23"/>
    </location>
</feature>
<dbReference type="OrthoDB" id="199913at2759"/>
<keyword evidence="3" id="KW-0964">Secreted</keyword>
<gene>
    <name evidence="7" type="ORF">HERILL_LOCUS3351</name>
</gene>
<dbReference type="Pfam" id="PF00151">
    <property type="entry name" value="Lipase"/>
    <property type="match status" value="1"/>
</dbReference>
<dbReference type="FunFam" id="3.40.50.1820:FF:000076">
    <property type="entry name" value="phospholipase A1"/>
    <property type="match status" value="1"/>
</dbReference>